<evidence type="ECO:0000313" key="1">
    <source>
        <dbReference type="EMBL" id="TXN29350.1"/>
    </source>
</evidence>
<sequence length="362" mass="40648">MTAHRVTRQQARQIAVRAALLSAERPDDLLGMVHDLAMLRVELTTTVAPAADHVCWSRLGSSYRAVDTERALSQGLLFERGWMLRPMSDLGLFLAGMRTWADRSGTRGWIEANEDFARSILDRIADEGPKTSRDLPDEAVAPWPSTGWTNNRNVTQMLECLHMTGRLAVVGRVGRLRIWDLAERVFPEAPEVPADEARRIRSERLLAACGIMRDSIAVSPTELHGVASVGEPAIIEGVPGKWRVDPAQLDRRFEGRTALLSPFDRLMTDQQRVVRLFDFDYALEMYKPAESRIWGQFALPILHGDRLIGKVDARSDRDSGTFVVHRVHEDEPFDRATRAAVDAEIEALASWLRLRVVRGAVD</sequence>
<dbReference type="PANTHER" id="PTHR30528">
    <property type="entry name" value="CYTOPLASMIC PROTEIN"/>
    <property type="match status" value="1"/>
</dbReference>
<organism evidence="1 2">
    <name type="scientific">Lacisediminihabitans profunda</name>
    <dbReference type="NCBI Taxonomy" id="2594790"/>
    <lineage>
        <taxon>Bacteria</taxon>
        <taxon>Bacillati</taxon>
        <taxon>Actinomycetota</taxon>
        <taxon>Actinomycetes</taxon>
        <taxon>Micrococcales</taxon>
        <taxon>Microbacteriaceae</taxon>
        <taxon>Lacisediminihabitans</taxon>
    </lineage>
</organism>
<reference evidence="1 2" key="1">
    <citation type="submission" date="2019-08" db="EMBL/GenBank/DDBJ databases">
        <title>Bacterial whole genome sequence for Glaciihabitans sp. CHu50b-6-2.</title>
        <authorList>
            <person name="Jin L."/>
        </authorList>
    </citation>
    <scope>NUCLEOTIDE SEQUENCE [LARGE SCALE GENOMIC DNA]</scope>
    <source>
        <strain evidence="1 2">CHu50b-6-2</strain>
    </source>
</reference>
<dbReference type="PANTHER" id="PTHR30528:SF0">
    <property type="entry name" value="CYTOPLASMIC PROTEIN"/>
    <property type="match status" value="1"/>
</dbReference>
<protein>
    <submittedName>
        <fullName evidence="1">Winged helix-turn-helix domain-containing protein</fullName>
    </submittedName>
</protein>
<gene>
    <name evidence="1" type="ORF">FVP33_14350</name>
</gene>
<name>A0A5C8UMD7_9MICO</name>
<dbReference type="InterPro" id="IPR009351">
    <property type="entry name" value="AlkZ-like"/>
</dbReference>
<dbReference type="RefSeq" id="WP_147784367.1">
    <property type="nucleotide sequence ID" value="NZ_VRMG01000009.1"/>
</dbReference>
<comment type="caution">
    <text evidence="1">The sequence shown here is derived from an EMBL/GenBank/DDBJ whole genome shotgun (WGS) entry which is preliminary data.</text>
</comment>
<evidence type="ECO:0000313" key="2">
    <source>
        <dbReference type="Proteomes" id="UP000321379"/>
    </source>
</evidence>
<proteinExistence type="predicted"/>
<keyword evidence="2" id="KW-1185">Reference proteome</keyword>
<dbReference type="Proteomes" id="UP000321379">
    <property type="component" value="Unassembled WGS sequence"/>
</dbReference>
<accession>A0A5C8UMD7</accession>
<dbReference type="AlphaFoldDB" id="A0A5C8UMD7"/>
<dbReference type="Pfam" id="PF06224">
    <property type="entry name" value="AlkZ-like"/>
    <property type="match status" value="1"/>
</dbReference>
<dbReference type="EMBL" id="VRMG01000009">
    <property type="protein sequence ID" value="TXN29350.1"/>
    <property type="molecule type" value="Genomic_DNA"/>
</dbReference>